<evidence type="ECO:0000256" key="7">
    <source>
        <dbReference type="SAM" id="MobiDB-lite"/>
    </source>
</evidence>
<feature type="transmembrane region" description="Helical" evidence="8">
    <location>
        <begin position="254"/>
        <end position="274"/>
    </location>
</feature>
<reference evidence="10 11" key="1">
    <citation type="journal article" date="2018" name="Sci. Rep.">
        <title>Comparative genomics provides insights into the lifestyle and reveals functional heterogeneity of dark septate endophytic fungi.</title>
        <authorList>
            <person name="Knapp D.G."/>
            <person name="Nemeth J.B."/>
            <person name="Barry K."/>
            <person name="Hainaut M."/>
            <person name="Henrissat B."/>
            <person name="Johnson J."/>
            <person name="Kuo A."/>
            <person name="Lim J.H.P."/>
            <person name="Lipzen A."/>
            <person name="Nolan M."/>
            <person name="Ohm R.A."/>
            <person name="Tamas L."/>
            <person name="Grigoriev I.V."/>
            <person name="Spatafora J.W."/>
            <person name="Nagy L.G."/>
            <person name="Kovacs G.M."/>
        </authorList>
    </citation>
    <scope>NUCLEOTIDE SEQUENCE [LARGE SCALE GENOMIC DNA]</scope>
    <source>
        <strain evidence="10 11">DSE2036</strain>
    </source>
</reference>
<proteinExistence type="inferred from homology"/>
<organism evidence="10 11">
    <name type="scientific">Periconia macrospinosa</name>
    <dbReference type="NCBI Taxonomy" id="97972"/>
    <lineage>
        <taxon>Eukaryota</taxon>
        <taxon>Fungi</taxon>
        <taxon>Dikarya</taxon>
        <taxon>Ascomycota</taxon>
        <taxon>Pezizomycotina</taxon>
        <taxon>Dothideomycetes</taxon>
        <taxon>Pleosporomycetidae</taxon>
        <taxon>Pleosporales</taxon>
        <taxon>Massarineae</taxon>
        <taxon>Periconiaceae</taxon>
        <taxon>Periconia</taxon>
    </lineage>
</organism>
<evidence type="ECO:0000313" key="10">
    <source>
        <dbReference type="EMBL" id="PVH96861.1"/>
    </source>
</evidence>
<dbReference type="Proteomes" id="UP000244855">
    <property type="component" value="Unassembled WGS sequence"/>
</dbReference>
<keyword evidence="6 8" id="KW-0472">Membrane</keyword>
<feature type="transmembrane region" description="Helical" evidence="8">
    <location>
        <begin position="412"/>
        <end position="432"/>
    </location>
</feature>
<keyword evidence="3" id="KW-0813">Transport</keyword>
<dbReference type="Gene3D" id="1.20.1250.20">
    <property type="entry name" value="MFS general substrate transporter like domains"/>
    <property type="match status" value="2"/>
</dbReference>
<evidence type="ECO:0000256" key="1">
    <source>
        <dbReference type="ARBA" id="ARBA00004141"/>
    </source>
</evidence>
<feature type="transmembrane region" description="Helical" evidence="8">
    <location>
        <begin position="88"/>
        <end position="111"/>
    </location>
</feature>
<feature type="transmembrane region" description="Helical" evidence="8">
    <location>
        <begin position="319"/>
        <end position="338"/>
    </location>
</feature>
<evidence type="ECO:0000259" key="9">
    <source>
        <dbReference type="PROSITE" id="PS50850"/>
    </source>
</evidence>
<dbReference type="AlphaFoldDB" id="A0A2V1DFP5"/>
<evidence type="ECO:0000256" key="3">
    <source>
        <dbReference type="ARBA" id="ARBA00022448"/>
    </source>
</evidence>
<feature type="compositionally biased region" description="Polar residues" evidence="7">
    <location>
        <begin position="23"/>
        <end position="39"/>
    </location>
</feature>
<dbReference type="GO" id="GO:0022857">
    <property type="term" value="F:transmembrane transporter activity"/>
    <property type="evidence" value="ECO:0007669"/>
    <property type="project" value="InterPro"/>
</dbReference>
<dbReference type="InterPro" id="IPR020846">
    <property type="entry name" value="MFS_dom"/>
</dbReference>
<dbReference type="GO" id="GO:0016020">
    <property type="term" value="C:membrane"/>
    <property type="evidence" value="ECO:0007669"/>
    <property type="project" value="UniProtKB-SubCell"/>
</dbReference>
<dbReference type="EMBL" id="KZ805452">
    <property type="protein sequence ID" value="PVH96861.1"/>
    <property type="molecule type" value="Genomic_DNA"/>
</dbReference>
<feature type="transmembrane region" description="Helical" evidence="8">
    <location>
        <begin position="211"/>
        <end position="233"/>
    </location>
</feature>
<dbReference type="InterPro" id="IPR011701">
    <property type="entry name" value="MFS"/>
</dbReference>
<comment type="similarity">
    <text evidence="2">Belongs to the major facilitator superfamily. Monocarboxylate porter (TC 2.A.1.13) family.</text>
</comment>
<dbReference type="Pfam" id="PF07690">
    <property type="entry name" value="MFS_1"/>
    <property type="match status" value="1"/>
</dbReference>
<comment type="subcellular location">
    <subcellularLocation>
        <location evidence="1">Membrane</location>
        <topology evidence="1">Multi-pass membrane protein</topology>
    </subcellularLocation>
</comment>
<feature type="transmembrane region" description="Helical" evidence="8">
    <location>
        <begin position="148"/>
        <end position="166"/>
    </location>
</feature>
<feature type="domain" description="Major facilitator superfamily (MFS) profile" evidence="9">
    <location>
        <begin position="255"/>
        <end position="462"/>
    </location>
</feature>
<evidence type="ECO:0000256" key="5">
    <source>
        <dbReference type="ARBA" id="ARBA00022989"/>
    </source>
</evidence>
<dbReference type="OrthoDB" id="5667at2759"/>
<evidence type="ECO:0000256" key="4">
    <source>
        <dbReference type="ARBA" id="ARBA00022692"/>
    </source>
</evidence>
<accession>A0A2V1DFP5</accession>
<evidence type="ECO:0000256" key="8">
    <source>
        <dbReference type="SAM" id="Phobius"/>
    </source>
</evidence>
<feature type="region of interest" description="Disordered" evidence="7">
    <location>
        <begin position="16"/>
        <end position="45"/>
    </location>
</feature>
<dbReference type="SUPFAM" id="SSF103473">
    <property type="entry name" value="MFS general substrate transporter"/>
    <property type="match status" value="1"/>
</dbReference>
<protein>
    <submittedName>
        <fullName evidence="10">MFS general substrate transporter</fullName>
    </submittedName>
</protein>
<name>A0A2V1DFP5_9PLEO</name>
<dbReference type="InterPro" id="IPR036259">
    <property type="entry name" value="MFS_trans_sf"/>
</dbReference>
<feature type="transmembrane region" description="Helical" evidence="8">
    <location>
        <begin position="378"/>
        <end position="400"/>
    </location>
</feature>
<dbReference type="PROSITE" id="PS50850">
    <property type="entry name" value="MFS"/>
    <property type="match status" value="1"/>
</dbReference>
<evidence type="ECO:0000313" key="11">
    <source>
        <dbReference type="Proteomes" id="UP000244855"/>
    </source>
</evidence>
<dbReference type="PANTHER" id="PTHR11360:SF224">
    <property type="entry name" value="MAJOR FACILITATOR SUPERFAMILY (MFS) PROFILE DOMAIN-CONTAINING PROTEIN-RELATED"/>
    <property type="match status" value="1"/>
</dbReference>
<evidence type="ECO:0000256" key="2">
    <source>
        <dbReference type="ARBA" id="ARBA00006727"/>
    </source>
</evidence>
<evidence type="ECO:0000256" key="6">
    <source>
        <dbReference type="ARBA" id="ARBA00023136"/>
    </source>
</evidence>
<dbReference type="InterPro" id="IPR050327">
    <property type="entry name" value="Proton-linked_MCT"/>
</dbReference>
<keyword evidence="11" id="KW-1185">Reference proteome</keyword>
<keyword evidence="5 8" id="KW-1133">Transmembrane helix</keyword>
<keyword evidence="4 8" id="KW-0812">Transmembrane</keyword>
<feature type="transmembrane region" description="Helical" evidence="8">
    <location>
        <begin position="350"/>
        <end position="371"/>
    </location>
</feature>
<feature type="transmembrane region" description="Helical" evidence="8">
    <location>
        <begin position="123"/>
        <end position="141"/>
    </location>
</feature>
<gene>
    <name evidence="10" type="ORF">DM02DRAFT_730928</name>
</gene>
<sequence>MASPFYLGAELDALADSKDENQVQDLTSSPTPAADTPNTGEIGPPPDGGTTAWLAVVGGWCCLFASFGWITCIGVFQAHYEQNQLRQYSPALIGWIPSVETFFLFVGAPLVGKVFDSYGPRPLLIVGTLFHVLGLMILSLCKQYYQFFLAQSVCSAMGASAVFWAANNAVGTWFGSKRGLAMGIMSAGSSVGGVVGTAALPTMITNLGFGWAVRIMGFIYLALLSVALFTVKSRLNHTPSKLSLSEFVMPMKQWSVVSLAISGFLFFLGVFLPYNFLVVEAEASGMDGSMANNLLVILSATSVCGRIVPGWAGDAYGRFNVTIVFTLLSSLFTLAIWLPANNGATRMAFAGLYGFSSGTFVSMIPTLIVQICPDMTRIGLYMGAVYIIQSPTIMISQPVGGSLAGQPGLHMMWMKVFAGLAMFAGGLMFMVARAAHLKNRKRTAAGEGGVTELLIFKLLERA</sequence>
<feature type="transmembrane region" description="Helical" evidence="8">
    <location>
        <begin position="52"/>
        <end position="76"/>
    </location>
</feature>
<dbReference type="PANTHER" id="PTHR11360">
    <property type="entry name" value="MONOCARBOXYLATE TRANSPORTER"/>
    <property type="match status" value="1"/>
</dbReference>